<organism evidence="2 3">
    <name type="scientific">Streblomastix strix</name>
    <dbReference type="NCBI Taxonomy" id="222440"/>
    <lineage>
        <taxon>Eukaryota</taxon>
        <taxon>Metamonada</taxon>
        <taxon>Preaxostyla</taxon>
        <taxon>Oxymonadida</taxon>
        <taxon>Streblomastigidae</taxon>
        <taxon>Streblomastix</taxon>
    </lineage>
</organism>
<reference evidence="2 3" key="1">
    <citation type="submission" date="2019-03" db="EMBL/GenBank/DDBJ databases">
        <title>Single cell metagenomics reveals metabolic interactions within the superorganism composed of flagellate Streblomastix strix and complex community of Bacteroidetes bacteria on its surface.</title>
        <authorList>
            <person name="Treitli S.C."/>
            <person name="Kolisko M."/>
            <person name="Husnik F."/>
            <person name="Keeling P."/>
            <person name="Hampl V."/>
        </authorList>
    </citation>
    <scope>NUCLEOTIDE SEQUENCE [LARGE SCALE GENOMIC DNA]</scope>
    <source>
        <strain evidence="2">ST1C</strain>
    </source>
</reference>
<comment type="caution">
    <text evidence="2">The sequence shown here is derived from an EMBL/GenBank/DDBJ whole genome shotgun (WGS) entry which is preliminary data.</text>
</comment>
<evidence type="ECO:0000313" key="3">
    <source>
        <dbReference type="Proteomes" id="UP000324800"/>
    </source>
</evidence>
<proteinExistence type="predicted"/>
<dbReference type="AlphaFoldDB" id="A0A5J4RWQ6"/>
<accession>A0A5J4RWQ6</accession>
<feature type="region of interest" description="Disordered" evidence="1">
    <location>
        <begin position="134"/>
        <end position="159"/>
    </location>
</feature>
<protein>
    <submittedName>
        <fullName evidence="2">Uncharacterized protein</fullName>
    </submittedName>
</protein>
<evidence type="ECO:0000313" key="2">
    <source>
        <dbReference type="EMBL" id="KAA6337403.1"/>
    </source>
</evidence>
<dbReference type="EMBL" id="SNRW01041428">
    <property type="protein sequence ID" value="KAA6337403.1"/>
    <property type="molecule type" value="Genomic_DNA"/>
</dbReference>
<evidence type="ECO:0000256" key="1">
    <source>
        <dbReference type="SAM" id="MobiDB-lite"/>
    </source>
</evidence>
<feature type="non-terminal residue" evidence="2">
    <location>
        <position position="159"/>
    </location>
</feature>
<sequence length="159" mass="18245">MPFDEITAMNGGIHCATFLIRHRLRQSTHLHTTTLLYLNHHKCSRRVQIIRLMHSITMRMCLLYQYPYPFIAHPQLLPFLVNYPSQITSSSSEHCKAASQTSSISNQNEPFLHFRKVSSPQKLHSTELDVFNEQIPQSGVEADRNLNATADRGVNDQDN</sequence>
<name>A0A5J4RWQ6_9EUKA</name>
<gene>
    <name evidence="2" type="ORF">EZS28_052791</name>
</gene>
<dbReference type="Proteomes" id="UP000324800">
    <property type="component" value="Unassembled WGS sequence"/>
</dbReference>